<name>A0A0L7KNH1_OPEBR</name>
<reference evidence="4 5" key="1">
    <citation type="journal article" date="2015" name="Genome Biol. Evol.">
        <title>The genome of winter moth (Operophtera brumata) provides a genomic perspective on sexual dimorphism and phenology.</title>
        <authorList>
            <person name="Derks M.F."/>
            <person name="Smit S."/>
            <person name="Salis L."/>
            <person name="Schijlen E."/>
            <person name="Bossers A."/>
            <person name="Mateman C."/>
            <person name="Pijl A.S."/>
            <person name="de Ridder D."/>
            <person name="Groenen M.A."/>
            <person name="Visser M.E."/>
            <person name="Megens H.J."/>
        </authorList>
    </citation>
    <scope>NUCLEOTIDE SEQUENCE [LARGE SCALE GENOMIC DNA]</scope>
    <source>
        <strain evidence="4">WM2013NL</strain>
        <tissue evidence="4">Head and thorax</tissue>
    </source>
</reference>
<dbReference type="PANTHER" id="PTHR44229:SF8">
    <property type="entry name" value="ALCOHOL DEHYDROGENASE-RELATED"/>
    <property type="match status" value="1"/>
</dbReference>
<organism evidence="4 5">
    <name type="scientific">Operophtera brumata</name>
    <name type="common">Winter moth</name>
    <name type="synonym">Phalaena brumata</name>
    <dbReference type="NCBI Taxonomy" id="104452"/>
    <lineage>
        <taxon>Eukaryota</taxon>
        <taxon>Metazoa</taxon>
        <taxon>Ecdysozoa</taxon>
        <taxon>Arthropoda</taxon>
        <taxon>Hexapoda</taxon>
        <taxon>Insecta</taxon>
        <taxon>Pterygota</taxon>
        <taxon>Neoptera</taxon>
        <taxon>Endopterygota</taxon>
        <taxon>Lepidoptera</taxon>
        <taxon>Glossata</taxon>
        <taxon>Ditrysia</taxon>
        <taxon>Geometroidea</taxon>
        <taxon>Geometridae</taxon>
        <taxon>Larentiinae</taxon>
        <taxon>Operophtera</taxon>
    </lineage>
</organism>
<accession>A0A0L7KNH1</accession>
<dbReference type="PROSITE" id="PS00061">
    <property type="entry name" value="ADH_SHORT"/>
    <property type="match status" value="1"/>
</dbReference>
<dbReference type="PRINTS" id="PR00081">
    <property type="entry name" value="GDHRDH"/>
</dbReference>
<dbReference type="PRINTS" id="PR00080">
    <property type="entry name" value="SDRFAMILY"/>
</dbReference>
<dbReference type="STRING" id="104452.A0A0L7KNH1"/>
<dbReference type="InterPro" id="IPR036291">
    <property type="entry name" value="NAD(P)-bd_dom_sf"/>
</dbReference>
<feature type="non-terminal residue" evidence="4">
    <location>
        <position position="1"/>
    </location>
</feature>
<keyword evidence="5" id="KW-1185">Reference proteome</keyword>
<dbReference type="PANTHER" id="PTHR44229">
    <property type="entry name" value="15-HYDROXYPROSTAGLANDIN DEHYDROGENASE [NAD(+)]"/>
    <property type="match status" value="1"/>
</dbReference>
<dbReference type="GO" id="GO:0005737">
    <property type="term" value="C:cytoplasm"/>
    <property type="evidence" value="ECO:0007669"/>
    <property type="project" value="TreeGrafter"/>
</dbReference>
<feature type="non-terminal residue" evidence="4">
    <location>
        <position position="228"/>
    </location>
</feature>
<evidence type="ECO:0000256" key="3">
    <source>
        <dbReference type="RuleBase" id="RU000363"/>
    </source>
</evidence>
<dbReference type="Proteomes" id="UP000037510">
    <property type="component" value="Unassembled WGS sequence"/>
</dbReference>
<keyword evidence="2" id="KW-0560">Oxidoreductase</keyword>
<dbReference type="Gene3D" id="3.40.50.720">
    <property type="entry name" value="NAD(P)-binding Rossmann-like Domain"/>
    <property type="match status" value="1"/>
</dbReference>
<evidence type="ECO:0000313" key="4">
    <source>
        <dbReference type="EMBL" id="KOB64832.1"/>
    </source>
</evidence>
<sequence length="228" mass="24597">LDVDVKSGQSLQADLASKYGVNKVKFYKCDVTSNVLEDAYESILKEYGYIDIVVNCAGIMNDDRKSALITSSLKAYDIMRVDHGGDGGTIINISSTAALFKASLFPVYAATKSAVLQFSNCLGTQPHYPRSGVRVLTICFGGTDTSLLSKTKLHALDQETENKIADIMGKFPLQKIESAVAGLIEAFKRGDGGSTWLVNADRPAEDITENITKAYDITSQGTGRPPVE</sequence>
<protein>
    <submittedName>
        <fullName evidence="4">Alcohol dehydrogenase AD1</fullName>
    </submittedName>
</protein>
<gene>
    <name evidence="4" type="ORF">OBRU01_23616</name>
</gene>
<comment type="caution">
    <text evidence="4">The sequence shown here is derived from an EMBL/GenBank/DDBJ whole genome shotgun (WGS) entry which is preliminary data.</text>
</comment>
<dbReference type="Pfam" id="PF00106">
    <property type="entry name" value="adh_short"/>
    <property type="match status" value="1"/>
</dbReference>
<comment type="similarity">
    <text evidence="1 3">Belongs to the short-chain dehydrogenases/reductases (SDR) family.</text>
</comment>
<dbReference type="InterPro" id="IPR002347">
    <property type="entry name" value="SDR_fam"/>
</dbReference>
<dbReference type="GO" id="GO:0016616">
    <property type="term" value="F:oxidoreductase activity, acting on the CH-OH group of donors, NAD or NADP as acceptor"/>
    <property type="evidence" value="ECO:0007669"/>
    <property type="project" value="TreeGrafter"/>
</dbReference>
<dbReference type="AlphaFoldDB" id="A0A0L7KNH1"/>
<proteinExistence type="inferred from homology"/>
<dbReference type="SUPFAM" id="SSF51735">
    <property type="entry name" value="NAD(P)-binding Rossmann-fold domains"/>
    <property type="match status" value="1"/>
</dbReference>
<evidence type="ECO:0000256" key="1">
    <source>
        <dbReference type="ARBA" id="ARBA00006484"/>
    </source>
</evidence>
<dbReference type="EMBL" id="JTDY01007968">
    <property type="protein sequence ID" value="KOB64832.1"/>
    <property type="molecule type" value="Genomic_DNA"/>
</dbReference>
<evidence type="ECO:0000313" key="5">
    <source>
        <dbReference type="Proteomes" id="UP000037510"/>
    </source>
</evidence>
<dbReference type="InterPro" id="IPR020904">
    <property type="entry name" value="Sc_DH/Rdtase_CS"/>
</dbReference>
<evidence type="ECO:0000256" key="2">
    <source>
        <dbReference type="ARBA" id="ARBA00023002"/>
    </source>
</evidence>